<evidence type="ECO:0000313" key="1">
    <source>
        <dbReference type="EMBL" id="MPC29030.1"/>
    </source>
</evidence>
<gene>
    <name evidence="1" type="ORF">E2C01_022246</name>
</gene>
<evidence type="ECO:0000313" key="2">
    <source>
        <dbReference type="Proteomes" id="UP000324222"/>
    </source>
</evidence>
<proteinExistence type="predicted"/>
<sequence>MECLPGDLSDSEVKLTLSLRQVQCPVLPTRPRCFWQCKCAGLAESSVFFVECVTLVRICTRQINPAAGGGVAHDSGLHGSILSRVSARQGCRGVLYLDPACGTLGCHEG</sequence>
<dbReference type="EMBL" id="VSRR010002003">
    <property type="protein sequence ID" value="MPC29030.1"/>
    <property type="molecule type" value="Genomic_DNA"/>
</dbReference>
<name>A0A5B7E4V9_PORTR</name>
<comment type="caution">
    <text evidence="1">The sequence shown here is derived from an EMBL/GenBank/DDBJ whole genome shotgun (WGS) entry which is preliminary data.</text>
</comment>
<keyword evidence="2" id="KW-1185">Reference proteome</keyword>
<organism evidence="1 2">
    <name type="scientific">Portunus trituberculatus</name>
    <name type="common">Swimming crab</name>
    <name type="synonym">Neptunus trituberculatus</name>
    <dbReference type="NCBI Taxonomy" id="210409"/>
    <lineage>
        <taxon>Eukaryota</taxon>
        <taxon>Metazoa</taxon>
        <taxon>Ecdysozoa</taxon>
        <taxon>Arthropoda</taxon>
        <taxon>Crustacea</taxon>
        <taxon>Multicrustacea</taxon>
        <taxon>Malacostraca</taxon>
        <taxon>Eumalacostraca</taxon>
        <taxon>Eucarida</taxon>
        <taxon>Decapoda</taxon>
        <taxon>Pleocyemata</taxon>
        <taxon>Brachyura</taxon>
        <taxon>Eubrachyura</taxon>
        <taxon>Portunoidea</taxon>
        <taxon>Portunidae</taxon>
        <taxon>Portuninae</taxon>
        <taxon>Portunus</taxon>
    </lineage>
</organism>
<accession>A0A5B7E4V9</accession>
<reference evidence="1 2" key="1">
    <citation type="submission" date="2019-05" db="EMBL/GenBank/DDBJ databases">
        <title>Another draft genome of Portunus trituberculatus and its Hox gene families provides insights of decapod evolution.</title>
        <authorList>
            <person name="Jeong J.-H."/>
            <person name="Song I."/>
            <person name="Kim S."/>
            <person name="Choi T."/>
            <person name="Kim D."/>
            <person name="Ryu S."/>
            <person name="Kim W."/>
        </authorList>
    </citation>
    <scope>NUCLEOTIDE SEQUENCE [LARGE SCALE GENOMIC DNA]</scope>
    <source>
        <tissue evidence="1">Muscle</tissue>
    </source>
</reference>
<dbReference type="AlphaFoldDB" id="A0A5B7E4V9"/>
<protein>
    <submittedName>
        <fullName evidence="1">Uncharacterized protein</fullName>
    </submittedName>
</protein>
<dbReference type="Proteomes" id="UP000324222">
    <property type="component" value="Unassembled WGS sequence"/>
</dbReference>